<dbReference type="PANTHER" id="PTHR37422">
    <property type="entry name" value="TEICHURONIC ACID BIOSYNTHESIS PROTEIN TUAE"/>
    <property type="match status" value="1"/>
</dbReference>
<evidence type="ECO:0000256" key="1">
    <source>
        <dbReference type="SAM" id="Phobius"/>
    </source>
</evidence>
<keyword evidence="3" id="KW-1185">Reference proteome</keyword>
<reference evidence="2 3" key="1">
    <citation type="submission" date="2016-11" db="EMBL/GenBank/DDBJ databases">
        <authorList>
            <person name="Jaros S."/>
            <person name="Januszkiewicz K."/>
            <person name="Wedrychowicz H."/>
        </authorList>
    </citation>
    <scope>NUCLEOTIDE SEQUENCE [LARGE SCALE GENOMIC DNA]</scope>
    <source>
        <strain evidence="2 3">CGMCC 1.8863</strain>
    </source>
</reference>
<dbReference type="STRING" id="558155.SAMN04487911_12642"/>
<dbReference type="AlphaFoldDB" id="A0A1M6KL76"/>
<gene>
    <name evidence="2" type="ORF">SAMN04487911_12642</name>
</gene>
<dbReference type="RefSeq" id="WP_072765410.1">
    <property type="nucleotide sequence ID" value="NZ_FQYX01000026.1"/>
</dbReference>
<feature type="transmembrane region" description="Helical" evidence="1">
    <location>
        <begin position="226"/>
        <end position="247"/>
    </location>
</feature>
<evidence type="ECO:0000313" key="2">
    <source>
        <dbReference type="EMBL" id="SHJ59630.1"/>
    </source>
</evidence>
<keyword evidence="1" id="KW-0472">Membrane</keyword>
<organism evidence="2 3">
    <name type="scientific">Arenibacter nanhaiticus</name>
    <dbReference type="NCBI Taxonomy" id="558155"/>
    <lineage>
        <taxon>Bacteria</taxon>
        <taxon>Pseudomonadati</taxon>
        <taxon>Bacteroidota</taxon>
        <taxon>Flavobacteriia</taxon>
        <taxon>Flavobacteriales</taxon>
        <taxon>Flavobacteriaceae</taxon>
        <taxon>Arenibacter</taxon>
    </lineage>
</organism>
<feature type="transmembrane region" description="Helical" evidence="1">
    <location>
        <begin position="7"/>
        <end position="24"/>
    </location>
</feature>
<proteinExistence type="predicted"/>
<evidence type="ECO:0000313" key="3">
    <source>
        <dbReference type="Proteomes" id="UP000184231"/>
    </source>
</evidence>
<accession>A0A1M6KL76</accession>
<dbReference type="EMBL" id="FQYX01000026">
    <property type="protein sequence ID" value="SHJ59630.1"/>
    <property type="molecule type" value="Genomic_DNA"/>
</dbReference>
<keyword evidence="1" id="KW-0812">Transmembrane</keyword>
<name>A0A1M6KL76_9FLAO</name>
<sequence length="386" mass="44392">MKKLGIIFFLYGFIVSILNIQQFLTHYISTGVGQNFAYLNLVLLVLGSLIFLKEDGVYSTTAKTWIFFYITYYAFGLVASITFDRLDYIPQTIVPVVYFFGFFIFFKTKKNQKIFFNTLLVTLFISSVFLVVFYHIGYDVGSFGPKKYGIDRAEGLFGDANNSALIAIITYILFHKFYNPKLYLIKFMVLVFIAYSIFLTFSTTGLFIFVLVNLLINYKFFTKERIFIALFLLPILYFGIINLTQIASSFNLREAQYLKVKNLENLLTFNLEEVDSSGRTGLLNTLLNFVYENPFIGNGIGFGNTMRGHNTIVGIWADAGIVPLIAFFILLGVYFNKIIRSSAEKRYYILAVFLTFLIFMTSLQTVINQPYIVCIFIYLGYVLDEE</sequence>
<dbReference type="InterPro" id="IPR051533">
    <property type="entry name" value="WaaL-like"/>
</dbReference>
<feature type="transmembrane region" description="Helical" evidence="1">
    <location>
        <begin position="347"/>
        <end position="367"/>
    </location>
</feature>
<feature type="transmembrane region" description="Helical" evidence="1">
    <location>
        <begin position="88"/>
        <end position="106"/>
    </location>
</feature>
<dbReference type="PANTHER" id="PTHR37422:SF17">
    <property type="entry name" value="O-ANTIGEN LIGASE"/>
    <property type="match status" value="1"/>
</dbReference>
<keyword evidence="1" id="KW-1133">Transmembrane helix</keyword>
<feature type="transmembrane region" description="Helical" evidence="1">
    <location>
        <begin position="183"/>
        <end position="214"/>
    </location>
</feature>
<evidence type="ECO:0008006" key="4">
    <source>
        <dbReference type="Google" id="ProtNLM"/>
    </source>
</evidence>
<feature type="transmembrane region" description="Helical" evidence="1">
    <location>
        <begin position="36"/>
        <end position="52"/>
    </location>
</feature>
<protein>
    <recommendedName>
        <fullName evidence="4">O-antigen ligase like membrane protein</fullName>
    </recommendedName>
</protein>
<feature type="transmembrane region" description="Helical" evidence="1">
    <location>
        <begin position="313"/>
        <end position="335"/>
    </location>
</feature>
<dbReference type="Proteomes" id="UP000184231">
    <property type="component" value="Unassembled WGS sequence"/>
</dbReference>
<feature type="transmembrane region" description="Helical" evidence="1">
    <location>
        <begin position="64"/>
        <end position="82"/>
    </location>
</feature>
<feature type="transmembrane region" description="Helical" evidence="1">
    <location>
        <begin position="118"/>
        <end position="137"/>
    </location>
</feature>
<dbReference type="OrthoDB" id="1440140at2"/>